<keyword evidence="1" id="KW-1133">Transmembrane helix</keyword>
<gene>
    <name evidence="2" type="ORF">EKX87_22285</name>
</gene>
<feature type="transmembrane region" description="Helical" evidence="1">
    <location>
        <begin position="213"/>
        <end position="234"/>
    </location>
</feature>
<dbReference type="EMBL" id="AACZBH010000079">
    <property type="protein sequence ID" value="EAN7517983.1"/>
    <property type="molecule type" value="Genomic_DNA"/>
</dbReference>
<sequence length="242" mass="26681">MLITLKRPRRHGEDRWMALWLATTAGLLNSTALVAFGLFPAHMTGNTSWLSSEVSGTDTRDIFFFGSVLISFLSGSVVTRITAIWGRIRKYRTVFCQILLMEGLLLTGISLYEIFEHSLSSNRKVILILCFLMGIHNSVSTQLSNGRVRTTHLTGTLTDTGITFATLFTAMLRRDCSGDNLILRNQLVTQLIIIFSFLSGGIAGIILFKWSGFKSVACVGLILTGVAASSIILVKTRISSRR</sequence>
<evidence type="ECO:0000313" key="2">
    <source>
        <dbReference type="EMBL" id="EAN7517983.1"/>
    </source>
</evidence>
<organism evidence="2">
    <name type="scientific">Salmonella enterica</name>
    <name type="common">Salmonella choleraesuis</name>
    <dbReference type="NCBI Taxonomy" id="28901"/>
    <lineage>
        <taxon>Bacteria</taxon>
        <taxon>Pseudomonadati</taxon>
        <taxon>Pseudomonadota</taxon>
        <taxon>Gammaproteobacteria</taxon>
        <taxon>Enterobacterales</taxon>
        <taxon>Enterobacteriaceae</taxon>
        <taxon>Salmonella</taxon>
    </lineage>
</organism>
<evidence type="ECO:0000256" key="1">
    <source>
        <dbReference type="SAM" id="Phobius"/>
    </source>
</evidence>
<feature type="transmembrane region" description="Helical" evidence="1">
    <location>
        <begin position="20"/>
        <end position="42"/>
    </location>
</feature>
<comment type="caution">
    <text evidence="2">The sequence shown here is derived from an EMBL/GenBank/DDBJ whole genome shotgun (WGS) entry which is preliminary data.</text>
</comment>
<dbReference type="InterPro" id="IPR010699">
    <property type="entry name" value="DUF1275"/>
</dbReference>
<accession>A0A5T3RJN7</accession>
<feature type="transmembrane region" description="Helical" evidence="1">
    <location>
        <begin position="62"/>
        <end position="82"/>
    </location>
</feature>
<keyword evidence="1" id="KW-0812">Transmembrane</keyword>
<reference evidence="2" key="1">
    <citation type="submission" date="2018-12" db="EMBL/GenBank/DDBJ databases">
        <authorList>
            <consortium name="PulseNet: The National Subtyping Network for Foodborne Disease Surveillance"/>
            <person name="Tarr C.L."/>
            <person name="Trees E."/>
            <person name="Katz L.S."/>
            <person name="Carleton-Romer H.A."/>
            <person name="Stroika S."/>
            <person name="Kucerova Z."/>
            <person name="Roache K.F."/>
            <person name="Sabol A.L."/>
            <person name="Besser J."/>
            <person name="Gerner-Smidt P."/>
        </authorList>
    </citation>
    <scope>NUCLEOTIDE SEQUENCE</scope>
    <source>
        <strain evidence="2">PNUSAS064340</strain>
    </source>
</reference>
<feature type="transmembrane region" description="Helical" evidence="1">
    <location>
        <begin position="121"/>
        <end position="139"/>
    </location>
</feature>
<dbReference type="AlphaFoldDB" id="A0A5T3RJN7"/>
<proteinExistence type="predicted"/>
<feature type="transmembrane region" description="Helical" evidence="1">
    <location>
        <begin position="187"/>
        <end position="207"/>
    </location>
</feature>
<dbReference type="PANTHER" id="PTHR37314:SF4">
    <property type="entry name" value="UPF0700 TRANSMEMBRANE PROTEIN YOAK"/>
    <property type="match status" value="1"/>
</dbReference>
<name>A0A5T3RJN7_SALER</name>
<keyword evidence="1" id="KW-0472">Membrane</keyword>
<dbReference type="Pfam" id="PF06912">
    <property type="entry name" value="DUF1275"/>
    <property type="match status" value="1"/>
</dbReference>
<protein>
    <submittedName>
        <fullName evidence="2">DUF1275 domain-containing protein</fullName>
    </submittedName>
</protein>
<dbReference type="PANTHER" id="PTHR37314">
    <property type="entry name" value="SLR0142 PROTEIN"/>
    <property type="match status" value="1"/>
</dbReference>
<feature type="transmembrane region" description="Helical" evidence="1">
    <location>
        <begin position="94"/>
        <end position="115"/>
    </location>
</feature>